<keyword evidence="1" id="KW-1133">Transmembrane helix</keyword>
<dbReference type="InParanoid" id="A0A067RJ39"/>
<evidence type="ECO:0000313" key="3">
    <source>
        <dbReference type="Proteomes" id="UP000027135"/>
    </source>
</evidence>
<keyword evidence="1" id="KW-0812">Transmembrane</keyword>
<organism evidence="2 3">
    <name type="scientific">Zootermopsis nevadensis</name>
    <name type="common">Dampwood termite</name>
    <dbReference type="NCBI Taxonomy" id="136037"/>
    <lineage>
        <taxon>Eukaryota</taxon>
        <taxon>Metazoa</taxon>
        <taxon>Ecdysozoa</taxon>
        <taxon>Arthropoda</taxon>
        <taxon>Hexapoda</taxon>
        <taxon>Insecta</taxon>
        <taxon>Pterygota</taxon>
        <taxon>Neoptera</taxon>
        <taxon>Polyneoptera</taxon>
        <taxon>Dictyoptera</taxon>
        <taxon>Blattodea</taxon>
        <taxon>Blattoidea</taxon>
        <taxon>Termitoidae</taxon>
        <taxon>Termopsidae</taxon>
        <taxon>Zootermopsis</taxon>
    </lineage>
</organism>
<dbReference type="Proteomes" id="UP000027135">
    <property type="component" value="Unassembled WGS sequence"/>
</dbReference>
<dbReference type="EMBL" id="KK852443">
    <property type="protein sequence ID" value="KDR23827.1"/>
    <property type="molecule type" value="Genomic_DNA"/>
</dbReference>
<gene>
    <name evidence="2" type="ORF">L798_13004</name>
</gene>
<feature type="transmembrane region" description="Helical" evidence="1">
    <location>
        <begin position="21"/>
        <end position="38"/>
    </location>
</feature>
<name>A0A067RJ39_ZOONE</name>
<protein>
    <submittedName>
        <fullName evidence="2">Uncharacterized protein</fullName>
    </submittedName>
</protein>
<dbReference type="AlphaFoldDB" id="A0A067RJ39"/>
<evidence type="ECO:0000256" key="1">
    <source>
        <dbReference type="SAM" id="Phobius"/>
    </source>
</evidence>
<keyword evidence="1" id="KW-0472">Membrane</keyword>
<keyword evidence="3" id="KW-1185">Reference proteome</keyword>
<sequence>MATPIPAYICWRGNRSYVMIVLRYSFLLYGLMLLVTFGEV</sequence>
<accession>A0A067RJ39</accession>
<evidence type="ECO:0000313" key="2">
    <source>
        <dbReference type="EMBL" id="KDR23827.1"/>
    </source>
</evidence>
<reference evidence="2 3" key="1">
    <citation type="journal article" date="2014" name="Nat. Commun.">
        <title>Molecular traces of alternative social organization in a termite genome.</title>
        <authorList>
            <person name="Terrapon N."/>
            <person name="Li C."/>
            <person name="Robertson H.M."/>
            <person name="Ji L."/>
            <person name="Meng X."/>
            <person name="Booth W."/>
            <person name="Chen Z."/>
            <person name="Childers C.P."/>
            <person name="Glastad K.M."/>
            <person name="Gokhale K."/>
            <person name="Gowin J."/>
            <person name="Gronenberg W."/>
            <person name="Hermansen R.A."/>
            <person name="Hu H."/>
            <person name="Hunt B.G."/>
            <person name="Huylmans A.K."/>
            <person name="Khalil S.M."/>
            <person name="Mitchell R.D."/>
            <person name="Munoz-Torres M.C."/>
            <person name="Mustard J.A."/>
            <person name="Pan H."/>
            <person name="Reese J.T."/>
            <person name="Scharf M.E."/>
            <person name="Sun F."/>
            <person name="Vogel H."/>
            <person name="Xiao J."/>
            <person name="Yang W."/>
            <person name="Yang Z."/>
            <person name="Yang Z."/>
            <person name="Zhou J."/>
            <person name="Zhu J."/>
            <person name="Brent C.S."/>
            <person name="Elsik C.G."/>
            <person name="Goodisman M.A."/>
            <person name="Liberles D.A."/>
            <person name="Roe R.M."/>
            <person name="Vargo E.L."/>
            <person name="Vilcinskas A."/>
            <person name="Wang J."/>
            <person name="Bornberg-Bauer E."/>
            <person name="Korb J."/>
            <person name="Zhang G."/>
            <person name="Liebig J."/>
        </authorList>
    </citation>
    <scope>NUCLEOTIDE SEQUENCE [LARGE SCALE GENOMIC DNA]</scope>
    <source>
        <tissue evidence="2">Whole organism</tissue>
    </source>
</reference>
<proteinExistence type="predicted"/>